<feature type="transmembrane region" description="Helical" evidence="5">
    <location>
        <begin position="175"/>
        <end position="196"/>
    </location>
</feature>
<dbReference type="GO" id="GO:0005737">
    <property type="term" value="C:cytoplasm"/>
    <property type="evidence" value="ECO:0007669"/>
    <property type="project" value="TreeGrafter"/>
</dbReference>
<dbReference type="Gene3D" id="2.30.42.10">
    <property type="match status" value="1"/>
</dbReference>
<dbReference type="Proteomes" id="UP000003980">
    <property type="component" value="Unassembled WGS sequence"/>
</dbReference>
<dbReference type="GO" id="GO:0012505">
    <property type="term" value="C:endomembrane system"/>
    <property type="evidence" value="ECO:0007669"/>
    <property type="project" value="UniProtKB-SubCell"/>
</dbReference>
<keyword evidence="3 5" id="KW-1133">Transmembrane helix</keyword>
<dbReference type="STRING" id="671065.MetMK1DRAFT_00029770"/>
<dbReference type="GO" id="GO:0016020">
    <property type="term" value="C:membrane"/>
    <property type="evidence" value="ECO:0007669"/>
    <property type="project" value="InterPro"/>
</dbReference>
<keyword evidence="7" id="KW-0645">Protease</keyword>
<dbReference type="Pfam" id="PF02163">
    <property type="entry name" value="Peptidase_M50"/>
    <property type="match status" value="1"/>
</dbReference>
<feature type="domain" description="Peptidase M50" evidence="6">
    <location>
        <begin position="113"/>
        <end position="341"/>
    </location>
</feature>
<dbReference type="PRINTS" id="PR01000">
    <property type="entry name" value="SREBPS2PTASE"/>
</dbReference>
<dbReference type="HOGENOM" id="CLU_042134_0_0_2"/>
<dbReference type="OrthoDB" id="15212at2157"/>
<reference evidence="7 8" key="1">
    <citation type="submission" date="2012-01" db="EMBL/GenBank/DDBJ databases">
        <title>Improved High-Quality Draft sequence of Metallosphaera yellowstonensis MK1.</title>
        <authorList>
            <consortium name="US DOE Joint Genome Institute"/>
            <person name="Lucas S."/>
            <person name="Han J."/>
            <person name="Cheng J.-F."/>
            <person name="Goodwin L."/>
            <person name="Pitluck S."/>
            <person name="Peters L."/>
            <person name="Teshima H."/>
            <person name="Detter J.C."/>
            <person name="Han C."/>
            <person name="Tapia R."/>
            <person name="Land M."/>
            <person name="Hauser L."/>
            <person name="Kyrpides N."/>
            <person name="Kozubal M."/>
            <person name="Macur R.E."/>
            <person name="Jay Z."/>
            <person name="Inskeep W."/>
            <person name="Woyke T."/>
        </authorList>
    </citation>
    <scope>NUCLEOTIDE SEQUENCE [LARGE SCALE GENOMIC DNA]</scope>
    <source>
        <strain evidence="7 8">MK1</strain>
    </source>
</reference>
<gene>
    <name evidence="7" type="ORF">MetMK1DRAFT_00029770</name>
</gene>
<keyword evidence="2 5" id="KW-0812">Transmembrane</keyword>
<keyword evidence="4 5" id="KW-0472">Membrane</keyword>
<dbReference type="GO" id="GO:0004222">
    <property type="term" value="F:metalloendopeptidase activity"/>
    <property type="evidence" value="ECO:0007669"/>
    <property type="project" value="InterPro"/>
</dbReference>
<evidence type="ECO:0000256" key="5">
    <source>
        <dbReference type="SAM" id="Phobius"/>
    </source>
</evidence>
<dbReference type="InterPro" id="IPR036034">
    <property type="entry name" value="PDZ_sf"/>
</dbReference>
<feature type="transmembrane region" description="Helical" evidence="5">
    <location>
        <begin position="6"/>
        <end position="39"/>
    </location>
</feature>
<dbReference type="PANTHER" id="PTHR13325:SF3">
    <property type="entry name" value="MEMBRANE-BOUND TRANSCRIPTION FACTOR SITE-2 PROTEASE"/>
    <property type="match status" value="1"/>
</dbReference>
<feature type="transmembrane region" description="Helical" evidence="5">
    <location>
        <begin position="331"/>
        <end position="351"/>
    </location>
</feature>
<name>H2C8R0_9CREN</name>
<keyword evidence="8" id="KW-1185">Reference proteome</keyword>
<dbReference type="AlphaFoldDB" id="H2C8R0"/>
<sequence length="354" mass="38683">MPTTIYFLIGLLVFWGIVLLLREKLVEMGFTVYPFLLLWRKGTRAEWFPKLARSRAFKVFEVISLGISIGAMLGGISLIILSLLGSLNPAKPSTVRLEPIIPGVTVGLDQAPYILIAIGVSVLIHELMHAISATSNRISVKSGGIILLGFFPGAFVEPEEREFSNSSTLSKLKVVSVGIAINLILAGVFFPIVSYVPPMLSQGVLVEGVLPHSAAYNSSMEPGYVIQEINGIRVTTPDQLHRVLENFTTYLIEVKTPSGSELFNVTSPNHFLGVYITYYIPSYYLPLISTALWMFIVNLSLGLLNGAPLIITDGGKVLNELMKKIPHGERISLILQGALVLLLVFSISLSFTPQ</sequence>
<protein>
    <submittedName>
        <fullName evidence="7">Putative membrane-associated Zn-dependent protease</fullName>
    </submittedName>
</protein>
<evidence type="ECO:0000256" key="4">
    <source>
        <dbReference type="ARBA" id="ARBA00023136"/>
    </source>
</evidence>
<evidence type="ECO:0000313" key="7">
    <source>
        <dbReference type="EMBL" id="EHP68536.1"/>
    </source>
</evidence>
<comment type="subcellular location">
    <subcellularLocation>
        <location evidence="1">Endomembrane system</location>
        <topology evidence="1">Multi-pass membrane protein</topology>
    </subcellularLocation>
</comment>
<evidence type="ECO:0000256" key="2">
    <source>
        <dbReference type="ARBA" id="ARBA00022692"/>
    </source>
</evidence>
<dbReference type="InterPro" id="IPR008915">
    <property type="entry name" value="Peptidase_M50"/>
</dbReference>
<dbReference type="SUPFAM" id="SSF50156">
    <property type="entry name" value="PDZ domain-like"/>
    <property type="match status" value="1"/>
</dbReference>
<organism evidence="7 8">
    <name type="scientific">Metallosphaera yellowstonensis MK1</name>
    <dbReference type="NCBI Taxonomy" id="671065"/>
    <lineage>
        <taxon>Archaea</taxon>
        <taxon>Thermoproteota</taxon>
        <taxon>Thermoprotei</taxon>
        <taxon>Sulfolobales</taxon>
        <taxon>Sulfolobaceae</taxon>
        <taxon>Metallosphaera</taxon>
    </lineage>
</organism>
<accession>H2C8R0</accession>
<dbReference type="EMBL" id="JH597770">
    <property type="protein sequence ID" value="EHP68536.1"/>
    <property type="molecule type" value="Genomic_DNA"/>
</dbReference>
<dbReference type="PANTHER" id="PTHR13325">
    <property type="entry name" value="PROTEASE M50 MEMBRANE-BOUND TRANSCRIPTION FACTOR SITE 2 PROTEASE"/>
    <property type="match status" value="1"/>
</dbReference>
<evidence type="ECO:0000313" key="8">
    <source>
        <dbReference type="Proteomes" id="UP000003980"/>
    </source>
</evidence>
<feature type="transmembrane region" description="Helical" evidence="5">
    <location>
        <begin position="111"/>
        <end position="131"/>
    </location>
</feature>
<evidence type="ECO:0000256" key="3">
    <source>
        <dbReference type="ARBA" id="ARBA00022989"/>
    </source>
</evidence>
<keyword evidence="7" id="KW-0378">Hydrolase</keyword>
<dbReference type="eggNOG" id="arCOG04064">
    <property type="taxonomic scope" value="Archaea"/>
</dbReference>
<dbReference type="GO" id="GO:0031293">
    <property type="term" value="P:membrane protein intracellular domain proteolysis"/>
    <property type="evidence" value="ECO:0007669"/>
    <property type="project" value="TreeGrafter"/>
</dbReference>
<proteinExistence type="predicted"/>
<evidence type="ECO:0000259" key="6">
    <source>
        <dbReference type="Pfam" id="PF02163"/>
    </source>
</evidence>
<dbReference type="RefSeq" id="WP_009075060.1">
    <property type="nucleotide sequence ID" value="NZ_JH597770.1"/>
</dbReference>
<dbReference type="InterPro" id="IPR001193">
    <property type="entry name" value="MBTPS2"/>
</dbReference>
<evidence type="ECO:0000256" key="1">
    <source>
        <dbReference type="ARBA" id="ARBA00004127"/>
    </source>
</evidence>
<feature type="transmembrane region" description="Helical" evidence="5">
    <location>
        <begin position="59"/>
        <end position="84"/>
    </location>
</feature>